<dbReference type="InterPro" id="IPR013343">
    <property type="entry name" value="CRISPR-assoc_prot_Cas4"/>
</dbReference>
<evidence type="ECO:0000256" key="4">
    <source>
        <dbReference type="ARBA" id="ARBA00022839"/>
    </source>
</evidence>
<evidence type="ECO:0000256" key="2">
    <source>
        <dbReference type="ARBA" id="ARBA00022723"/>
    </source>
</evidence>
<dbReference type="GO" id="GO:0004527">
    <property type="term" value="F:exonuclease activity"/>
    <property type="evidence" value="ECO:0007669"/>
    <property type="project" value="UniProtKB-KW"/>
</dbReference>
<dbReference type="NCBIfam" id="TIGR00372">
    <property type="entry name" value="cas4"/>
    <property type="match status" value="1"/>
</dbReference>
<evidence type="ECO:0000256" key="9">
    <source>
        <dbReference type="RuleBase" id="RU365022"/>
    </source>
</evidence>
<evidence type="ECO:0000256" key="5">
    <source>
        <dbReference type="ARBA" id="ARBA00023004"/>
    </source>
</evidence>
<keyword evidence="8 9" id="KW-0464">Manganese</keyword>
<dbReference type="GO" id="GO:0046872">
    <property type="term" value="F:metal ion binding"/>
    <property type="evidence" value="ECO:0007669"/>
    <property type="project" value="UniProtKB-KW"/>
</dbReference>
<dbReference type="Gene3D" id="3.90.320.10">
    <property type="match status" value="1"/>
</dbReference>
<evidence type="ECO:0000256" key="1">
    <source>
        <dbReference type="ARBA" id="ARBA00022722"/>
    </source>
</evidence>
<keyword evidence="5 9" id="KW-0408">Iron</keyword>
<sequence length="169" mass="20020">MDLFGNSVKITGVEINYLYVCPRKLWFFTHGISMEQNSVRVEIGKETHDNSLNRKRTEILIDNTIRLDYVDKELAVHEIKLTKAMDMASKYQLLYYLYYLNKKGIDCKKGVIHYPKTRKTEIIEITQSDKEELEKAIEEIVRIKKLERPPKMIKERKCKSCSYLELCFC</sequence>
<evidence type="ECO:0000256" key="7">
    <source>
        <dbReference type="ARBA" id="ARBA00023118"/>
    </source>
</evidence>
<dbReference type="GO" id="GO:0051607">
    <property type="term" value="P:defense response to virus"/>
    <property type="evidence" value="ECO:0007669"/>
    <property type="project" value="UniProtKB-KW"/>
</dbReference>
<dbReference type="KEGG" id="cthd:CDO33_18940"/>
<gene>
    <name evidence="11" type="primary">cas4</name>
    <name evidence="11" type="ORF">CDQ84_04365</name>
</gene>
<comment type="function">
    <text evidence="9">CRISPR (clustered regularly interspaced short palindromic repeat) is an adaptive immune system that provides protection against mobile genetic elements (viruses, transposable elements and conjugative plasmids). CRISPR clusters contain sequences complementary to antecedent mobile elements and target invading nucleic acids. CRISPR clusters are transcribed and processed into CRISPR RNA (crRNA).</text>
</comment>
<keyword evidence="4 9" id="KW-0269">Exonuclease</keyword>
<dbReference type="InterPro" id="IPR022765">
    <property type="entry name" value="Dna2/Cas4_DUF83"/>
</dbReference>
<keyword evidence="7 9" id="KW-0051">Antiviral defense</keyword>
<dbReference type="InterPro" id="IPR011604">
    <property type="entry name" value="PDDEXK-like_dom_sf"/>
</dbReference>
<keyword evidence="12" id="KW-1185">Reference proteome</keyword>
<feature type="domain" description="DUF83" evidence="10">
    <location>
        <begin position="11"/>
        <end position="168"/>
    </location>
</feature>
<proteinExistence type="inferred from homology"/>
<dbReference type="Pfam" id="PF01930">
    <property type="entry name" value="Cas_Cas4"/>
    <property type="match status" value="1"/>
</dbReference>
<evidence type="ECO:0000256" key="3">
    <source>
        <dbReference type="ARBA" id="ARBA00022801"/>
    </source>
</evidence>
<dbReference type="AlphaFoldDB" id="A0A2K2FJL3"/>
<dbReference type="EMBL" id="NIOJ01000006">
    <property type="protein sequence ID" value="PNU00887.1"/>
    <property type="molecule type" value="Genomic_DNA"/>
</dbReference>
<evidence type="ECO:0000313" key="11">
    <source>
        <dbReference type="EMBL" id="PNU00887.1"/>
    </source>
</evidence>
<name>A0A2K2FJL3_9CLOT</name>
<dbReference type="PANTHER" id="PTHR37168:SF1">
    <property type="entry name" value="CRISPR-ASSOCIATED EXONUCLEASE CAS4"/>
    <property type="match status" value="1"/>
</dbReference>
<dbReference type="EC" id="3.1.12.1" evidence="9"/>
<accession>A0A2K2FJL3</accession>
<keyword evidence="1 9" id="KW-0540">Nuclease</keyword>
<keyword evidence="6 9" id="KW-0411">Iron-sulfur</keyword>
<dbReference type="PANTHER" id="PTHR37168">
    <property type="entry name" value="CRISPR-ASSOCIATED EXONUCLEASE CAS4"/>
    <property type="match status" value="1"/>
</dbReference>
<comment type="cofactor">
    <cofactor evidence="9">
        <name>iron-sulfur cluster</name>
        <dbReference type="ChEBI" id="CHEBI:30408"/>
    </cofactor>
</comment>
<reference evidence="11 12" key="1">
    <citation type="submission" date="2017-06" db="EMBL/GenBank/DDBJ databases">
        <title>Investigating the central metabolism of Clostridium thermosuccinogenes.</title>
        <authorList>
            <person name="Koendjbiharie J.G."/>
            <person name="van Kranenburg R."/>
        </authorList>
    </citation>
    <scope>NUCLEOTIDE SEQUENCE [LARGE SCALE GENOMIC DNA]</scope>
    <source>
        <strain evidence="11 12">DSM 5806</strain>
    </source>
</reference>
<keyword evidence="2 9" id="KW-0479">Metal-binding</keyword>
<organism evidence="11 12">
    <name type="scientific">Clostridium thermosuccinogenes</name>
    <dbReference type="NCBI Taxonomy" id="84032"/>
    <lineage>
        <taxon>Bacteria</taxon>
        <taxon>Bacillati</taxon>
        <taxon>Bacillota</taxon>
        <taxon>Clostridia</taxon>
        <taxon>Eubacteriales</taxon>
        <taxon>Clostridiaceae</taxon>
        <taxon>Clostridium</taxon>
    </lineage>
</organism>
<dbReference type="OrthoDB" id="9794720at2"/>
<dbReference type="RefSeq" id="WP_103080502.1">
    <property type="nucleotide sequence ID" value="NZ_CP021850.1"/>
</dbReference>
<comment type="similarity">
    <text evidence="9">Belongs to the CRISPR-associated exonuclease Cas4 family.</text>
</comment>
<evidence type="ECO:0000259" key="10">
    <source>
        <dbReference type="Pfam" id="PF01930"/>
    </source>
</evidence>
<dbReference type="Proteomes" id="UP000236151">
    <property type="component" value="Unassembled WGS sequence"/>
</dbReference>
<keyword evidence="3 9" id="KW-0378">Hydrolase</keyword>
<comment type="cofactor">
    <cofactor evidence="9">
        <name>Mg(2+)</name>
        <dbReference type="ChEBI" id="CHEBI:18420"/>
    </cofactor>
    <cofactor evidence="9">
        <name>Mn(2+)</name>
        <dbReference type="ChEBI" id="CHEBI:29035"/>
    </cofactor>
    <text evidence="9">Mg(2+) or Mn(2+) required for ssDNA cleavage activity.</text>
</comment>
<dbReference type="GO" id="GO:0051536">
    <property type="term" value="F:iron-sulfur cluster binding"/>
    <property type="evidence" value="ECO:0007669"/>
    <property type="project" value="UniProtKB-KW"/>
</dbReference>
<evidence type="ECO:0000256" key="6">
    <source>
        <dbReference type="ARBA" id="ARBA00023014"/>
    </source>
</evidence>
<comment type="caution">
    <text evidence="11">The sequence shown here is derived from an EMBL/GenBank/DDBJ whole genome shotgun (WGS) entry which is preliminary data.</text>
</comment>
<evidence type="ECO:0000313" key="12">
    <source>
        <dbReference type="Proteomes" id="UP000236151"/>
    </source>
</evidence>
<evidence type="ECO:0000256" key="8">
    <source>
        <dbReference type="ARBA" id="ARBA00023211"/>
    </source>
</evidence>
<protein>
    <recommendedName>
        <fullName evidence="9">CRISPR-associated exonuclease Cas4</fullName>
        <ecNumber evidence="9">3.1.12.1</ecNumber>
    </recommendedName>
</protein>